<reference evidence="1" key="1">
    <citation type="journal article" date="2012" name="Nat. Genet.">
        <title>Whole-genome sequence of Schistosoma haematobium.</title>
        <authorList>
            <person name="Young N.D."/>
            <person name="Jex A.R."/>
            <person name="Li B."/>
            <person name="Liu S."/>
            <person name="Yang L."/>
            <person name="Xiong Z."/>
            <person name="Li Y."/>
            <person name="Cantacessi C."/>
            <person name="Hall R.S."/>
            <person name="Xu X."/>
            <person name="Chen F."/>
            <person name="Wu X."/>
            <person name="Zerlotini A."/>
            <person name="Oliveira G."/>
            <person name="Hofmann A."/>
            <person name="Zhang G."/>
            <person name="Fang X."/>
            <person name="Kang Y."/>
            <person name="Campbell B.E."/>
            <person name="Loukas A."/>
            <person name="Ranganathan S."/>
            <person name="Rollinson D."/>
            <person name="Rinaldi G."/>
            <person name="Brindley P.J."/>
            <person name="Yang H."/>
            <person name="Wang J."/>
            <person name="Wang J."/>
            <person name="Gasser R.B."/>
        </authorList>
    </citation>
    <scope>NUCLEOTIDE SEQUENCE [LARGE SCALE GENOMIC DNA]</scope>
</reference>
<protein>
    <submittedName>
        <fullName evidence="1">Uncharacterized protein</fullName>
    </submittedName>
</protein>
<accession>A0A095AXS1</accession>
<gene>
    <name evidence="1" type="ORF">MS3_07927</name>
</gene>
<dbReference type="AlphaFoldDB" id="A0A095AXS1"/>
<dbReference type="EMBL" id="KL251216">
    <property type="protein sequence ID" value="KGB39496.1"/>
    <property type="molecule type" value="Genomic_DNA"/>
</dbReference>
<dbReference type="InterPro" id="IPR016024">
    <property type="entry name" value="ARM-type_fold"/>
</dbReference>
<proteinExistence type="predicted"/>
<evidence type="ECO:0000313" key="1">
    <source>
        <dbReference type="EMBL" id="KGB39496.1"/>
    </source>
</evidence>
<sequence length="628" mass="72750">MSEGIITCSVHSICSVIDEYTACRDVKNLERQFTLLYQCIQDSDLPYVVQWMCNWLGKLCLLSDGSLVLVFEQSLLEISVSFDCDQCVLLLQSCLNTFSNVGYFTRILKALSVCAIKIELNVLLQSCLNTFSSVGYFTRILRALSVCAIKIELKYFGRIKESFNSCEDAVKKFADEDLFCALHASADLFRNLISPTSVRLLNSADKCFLRRHTLYMISMLLYIDSKDKEELLVLFVKNLSNVCEGLYTFYLSCRRLLLTSPDTVLYGKTAASFMVPSWIQLLHYFFTSHTYELYKFWPLVFTHEYWIDLICPFVYFLLDGSGRNPRFRNCKVGFMDSSEQKVHPDRYSRLRQFSMDFIESLFKRYHCSLQFAWWDPHRLKLLEYLEVVATEPVSDETLPNHITQAIGCIEQIVSSSTYLARFHIYAKFLGPTQNRVHHGWRGHVIILFKNHLHSLVQSISDSKAQSEVTDPENSANSCYSEDVKRIFKYTFTYPLPSSSQEDLIDESSWLLSALNLAMYVFMKFKSYPSPLISYIVKLMTNTSDRKISYFSEFLCNLKSRLDQHIVQYQTRISALQTTLRNTGDTTEAKRLTSELGVQESVMLRLRLLEMTFHQTQTLYLQSKSNGYM</sequence>
<organism evidence="1">
    <name type="scientific">Schistosoma haematobium</name>
    <name type="common">Blood fluke</name>
    <dbReference type="NCBI Taxonomy" id="6185"/>
    <lineage>
        <taxon>Eukaryota</taxon>
        <taxon>Metazoa</taxon>
        <taxon>Spiralia</taxon>
        <taxon>Lophotrochozoa</taxon>
        <taxon>Platyhelminthes</taxon>
        <taxon>Trematoda</taxon>
        <taxon>Digenea</taxon>
        <taxon>Strigeidida</taxon>
        <taxon>Schistosomatoidea</taxon>
        <taxon>Schistosomatidae</taxon>
        <taxon>Schistosoma</taxon>
    </lineage>
</organism>
<dbReference type="SUPFAM" id="SSF48371">
    <property type="entry name" value="ARM repeat"/>
    <property type="match status" value="1"/>
</dbReference>
<name>A0A095AXS1_SCHHA</name>